<dbReference type="AlphaFoldDB" id="A0A176WAN8"/>
<evidence type="ECO:0000313" key="7">
    <source>
        <dbReference type="Proteomes" id="UP000077202"/>
    </source>
</evidence>
<evidence type="ECO:0000256" key="3">
    <source>
        <dbReference type="PROSITE-ProRule" id="PRU00358"/>
    </source>
</evidence>
<dbReference type="GO" id="GO:0005694">
    <property type="term" value="C:chromosome"/>
    <property type="evidence" value="ECO:0007669"/>
    <property type="project" value="UniProtKB-SubCell"/>
</dbReference>
<reference evidence="6" key="1">
    <citation type="submission" date="2016-03" db="EMBL/GenBank/DDBJ databases">
        <title>Mechanisms controlling the formation of the plant cell surface in tip-growing cells are functionally conserved among land plants.</title>
        <authorList>
            <person name="Honkanen S."/>
            <person name="Jones V.A."/>
            <person name="Morieri G."/>
            <person name="Champion C."/>
            <person name="Hetherington A.J."/>
            <person name="Kelly S."/>
            <person name="Saint-Marcoux D."/>
            <person name="Proust H."/>
            <person name="Prescott H."/>
            <person name="Dolan L."/>
        </authorList>
    </citation>
    <scope>NUCLEOTIDE SEQUENCE [LARGE SCALE GENOMIC DNA]</scope>
    <source>
        <tissue evidence="6">Whole gametophyte</tissue>
    </source>
</reference>
<feature type="domain" description="YDG" evidence="5">
    <location>
        <begin position="749"/>
        <end position="899"/>
    </location>
</feature>
<evidence type="ECO:0000313" key="6">
    <source>
        <dbReference type="EMBL" id="OAE30238.1"/>
    </source>
</evidence>
<name>A0A176WAN8_MARPO</name>
<dbReference type="InterPro" id="IPR015947">
    <property type="entry name" value="PUA-like_sf"/>
</dbReference>
<feature type="compositionally biased region" description="Basic and acidic residues" evidence="4">
    <location>
        <begin position="1049"/>
        <end position="1059"/>
    </location>
</feature>
<comment type="subcellular location">
    <subcellularLocation>
        <location evidence="1">Chromosome</location>
    </subcellularLocation>
    <subcellularLocation>
        <location evidence="3">Nucleus</location>
    </subcellularLocation>
</comment>
<feature type="compositionally biased region" description="Polar residues" evidence="4">
    <location>
        <begin position="366"/>
        <end position="384"/>
    </location>
</feature>
<proteinExistence type="predicted"/>
<dbReference type="PANTHER" id="PTHR45660">
    <property type="entry name" value="HISTONE-LYSINE N-METHYLTRANSFERASE SETMAR"/>
    <property type="match status" value="1"/>
</dbReference>
<feature type="compositionally biased region" description="Low complexity" evidence="4">
    <location>
        <begin position="978"/>
        <end position="987"/>
    </location>
</feature>
<dbReference type="GO" id="GO:0003690">
    <property type="term" value="F:double-stranded DNA binding"/>
    <property type="evidence" value="ECO:0007669"/>
    <property type="project" value="TreeGrafter"/>
</dbReference>
<dbReference type="GO" id="GO:0005634">
    <property type="term" value="C:nucleus"/>
    <property type="evidence" value="ECO:0007669"/>
    <property type="project" value="UniProtKB-SubCell"/>
</dbReference>
<evidence type="ECO:0000256" key="4">
    <source>
        <dbReference type="SAM" id="MobiDB-lite"/>
    </source>
</evidence>
<protein>
    <recommendedName>
        <fullName evidence="5">YDG domain-containing protein</fullName>
    </recommendedName>
</protein>
<keyword evidence="7" id="KW-1185">Reference proteome</keyword>
<feature type="region of interest" description="Disordered" evidence="4">
    <location>
        <begin position="956"/>
        <end position="1059"/>
    </location>
</feature>
<accession>A0A176WAN8</accession>
<dbReference type="GO" id="GO:0042054">
    <property type="term" value="F:histone methyltransferase activity"/>
    <property type="evidence" value="ECO:0007669"/>
    <property type="project" value="TreeGrafter"/>
</dbReference>
<dbReference type="PROSITE" id="PS51015">
    <property type="entry name" value="YDG"/>
    <property type="match status" value="1"/>
</dbReference>
<comment type="caution">
    <text evidence="6">The sequence shown here is derived from an EMBL/GenBank/DDBJ whole genome shotgun (WGS) entry which is preliminary data.</text>
</comment>
<dbReference type="Proteomes" id="UP000077202">
    <property type="component" value="Unassembled WGS sequence"/>
</dbReference>
<dbReference type="Gene3D" id="2.30.280.10">
    <property type="entry name" value="SRA-YDG"/>
    <property type="match status" value="1"/>
</dbReference>
<dbReference type="SMART" id="SM00466">
    <property type="entry name" value="SRA"/>
    <property type="match status" value="1"/>
</dbReference>
<evidence type="ECO:0000256" key="2">
    <source>
        <dbReference type="ARBA" id="ARBA00023242"/>
    </source>
</evidence>
<evidence type="ECO:0000256" key="1">
    <source>
        <dbReference type="ARBA" id="ARBA00004286"/>
    </source>
</evidence>
<evidence type="ECO:0000259" key="5">
    <source>
        <dbReference type="PROSITE" id="PS51015"/>
    </source>
</evidence>
<sequence length="1200" mass="132020">MGLHPVEWRGPKLEGLTLDLGDLTPLPTDLAINNAFYSSVQEQGGTHSRLDLLPVTDGIVYHLQGHLGRNFHPHLPSSAGFQNHHHVQGESRVDMRIRRDAPQSPLQGQSARSENCHVLGGDHMPLRHILPVHPIAGGSGRKHARVQSSGDRWMPGNHILLPLLPGIAGPMRGRGDLAQLKHVNVKIEKVEPEVSTPLILPRRTVSLPTDLTPFEEFEDVKSPPKPLAMPVTIDLSDTESDGSVICWKGDGIGEQVVSKDIGVQSSTTPYVTGESLPDRENSNHPSCHLKAKKGGVGKYPACPVNPLKRKCSVIDLDSIIDLEARQVDFREAADLSGSEESTITRGFSANGSLVKQPECAELPMRKSSSQVDGNSDSPSQQLGTVTDLRELSDLHIEDLAKESDQQYVFDFAHDTDGEALEELMFDDDEELEPEFLLGDNGDIDQEFVLSSFDTRCDGLIPNPKDYQDEVPSWYISQSEGSEELNRRSAPVNTEQETYLGAVHSKVIEQGRGNAMQMSQATIPFRDTNHQLVPLSDRWGQATSEVAAQNPQQEPSQPARTDLNLSIYCETLPNDTADAVQALCKFVQASNDRGVFQPPPTSIGMTAQVASQDAATWTPNSVVDSVSVAPSVAERDVVAENGAVTVRSNAKNDVLVPKPEPVEFDKHGVTNITPAEPLKREWPENNAVGPVVDSRDTVINALKMFEQGRVQMLQEQVNADPNGKRVRADLKVACSMRKAGFWQNESRPIGECPGVKVGDCFTYRIEMAIIGLHRAVQAGIAVVSADYCRYRKPVAGSVVIGVNDTYKDDKDMGETVVYSGQGGLCADKSGTYQDQKLVRGNLALSNSYELGLPVRLIRGHKIQGTSTGILYSYDGLYKVIHMNYDVGVHKNMVYTFHLQRIPGQPPIHPPNVASLLYPANVVAYPMPLNSHASLPSSSQVPQSGGQDWIGEAMRSQGVSFQPSTSQTPNFGVGSWTGHSPSSQPPQSQNVEWTRSQPPQSQNVEWTSSQPPQSQNVEWTSSQPPQSQNVEWTSSQPPQSQNVEWTDEAAPEDRSSTRRISELSSSPWLELLQIPARCWPSFVRESRWNLKQIKKRHKKRLKISSLLQITFPGPPRRQREQQQQRAWNVVAQADAPRQCDCGAIDGLGGSKRDVIVARANVFVSECSFAEISSFWKSGRHLTIHSLVVFIVRLMVLSLIREG</sequence>
<feature type="compositionally biased region" description="Polar residues" evidence="4">
    <location>
        <begin position="956"/>
        <end position="968"/>
    </location>
</feature>
<dbReference type="InterPro" id="IPR003105">
    <property type="entry name" value="SRA_YDG"/>
</dbReference>
<dbReference type="InterPro" id="IPR036987">
    <property type="entry name" value="SRA-YDG_sf"/>
</dbReference>
<feature type="compositionally biased region" description="Polar residues" evidence="4">
    <location>
        <begin position="988"/>
        <end position="1042"/>
    </location>
</feature>
<organism evidence="6 7">
    <name type="scientific">Marchantia polymorpha subsp. ruderalis</name>
    <dbReference type="NCBI Taxonomy" id="1480154"/>
    <lineage>
        <taxon>Eukaryota</taxon>
        <taxon>Viridiplantae</taxon>
        <taxon>Streptophyta</taxon>
        <taxon>Embryophyta</taxon>
        <taxon>Marchantiophyta</taxon>
        <taxon>Marchantiopsida</taxon>
        <taxon>Marchantiidae</taxon>
        <taxon>Marchantiales</taxon>
        <taxon>Marchantiaceae</taxon>
        <taxon>Marchantia</taxon>
    </lineage>
</organism>
<dbReference type="SUPFAM" id="SSF88697">
    <property type="entry name" value="PUA domain-like"/>
    <property type="match status" value="1"/>
</dbReference>
<dbReference type="PANTHER" id="PTHR45660:SF13">
    <property type="entry name" value="HISTONE-LYSINE N-METHYLTRANSFERASE SETMAR"/>
    <property type="match status" value="1"/>
</dbReference>
<keyword evidence="2 3" id="KW-0539">Nucleus</keyword>
<dbReference type="EMBL" id="LVLJ01001351">
    <property type="protein sequence ID" value="OAE30238.1"/>
    <property type="molecule type" value="Genomic_DNA"/>
</dbReference>
<gene>
    <name evidence="6" type="ORF">AXG93_4295s1940</name>
</gene>
<dbReference type="InterPro" id="IPR051357">
    <property type="entry name" value="H3K9_HMTase_SUVAR3-9"/>
</dbReference>
<feature type="region of interest" description="Disordered" evidence="4">
    <location>
        <begin position="364"/>
        <end position="385"/>
    </location>
</feature>
<dbReference type="Pfam" id="PF02182">
    <property type="entry name" value="SAD_SRA"/>
    <property type="match status" value="1"/>
</dbReference>